<dbReference type="AlphaFoldDB" id="A0A164M3Q9"/>
<feature type="compositionally biased region" description="Basic and acidic residues" evidence="1">
    <location>
        <begin position="105"/>
        <end position="117"/>
    </location>
</feature>
<feature type="region of interest" description="Disordered" evidence="1">
    <location>
        <begin position="1"/>
        <end position="45"/>
    </location>
</feature>
<feature type="region of interest" description="Disordered" evidence="1">
    <location>
        <begin position="87"/>
        <end position="117"/>
    </location>
</feature>
<evidence type="ECO:0000256" key="1">
    <source>
        <dbReference type="SAM" id="MobiDB-lite"/>
    </source>
</evidence>
<dbReference type="Proteomes" id="UP000076722">
    <property type="component" value="Unassembled WGS sequence"/>
</dbReference>
<evidence type="ECO:0000313" key="2">
    <source>
        <dbReference type="EMBL" id="KZS86324.1"/>
    </source>
</evidence>
<accession>A0A164M3Q9</accession>
<name>A0A164M3Q9_9AGAM</name>
<reference evidence="2 3" key="1">
    <citation type="journal article" date="2016" name="Mol. Biol. Evol.">
        <title>Comparative Genomics of Early-Diverging Mushroom-Forming Fungi Provides Insights into the Origins of Lignocellulose Decay Capabilities.</title>
        <authorList>
            <person name="Nagy L.G."/>
            <person name="Riley R."/>
            <person name="Tritt A."/>
            <person name="Adam C."/>
            <person name="Daum C."/>
            <person name="Floudas D."/>
            <person name="Sun H."/>
            <person name="Yadav J.S."/>
            <person name="Pangilinan J."/>
            <person name="Larsson K.H."/>
            <person name="Matsuura K."/>
            <person name="Barry K."/>
            <person name="Labutti K."/>
            <person name="Kuo R."/>
            <person name="Ohm R.A."/>
            <person name="Bhattacharya S.S."/>
            <person name="Shirouzu T."/>
            <person name="Yoshinaga Y."/>
            <person name="Martin F.M."/>
            <person name="Grigoriev I.V."/>
            <person name="Hibbett D.S."/>
        </authorList>
    </citation>
    <scope>NUCLEOTIDE SEQUENCE [LARGE SCALE GENOMIC DNA]</scope>
    <source>
        <strain evidence="2 3">HHB9708</strain>
    </source>
</reference>
<dbReference type="EMBL" id="KV419552">
    <property type="protein sequence ID" value="KZS86324.1"/>
    <property type="molecule type" value="Genomic_DNA"/>
</dbReference>
<keyword evidence="3" id="KW-1185">Reference proteome</keyword>
<organism evidence="2 3">
    <name type="scientific">Sistotremastrum niveocremeum HHB9708</name>
    <dbReference type="NCBI Taxonomy" id="1314777"/>
    <lineage>
        <taxon>Eukaryota</taxon>
        <taxon>Fungi</taxon>
        <taxon>Dikarya</taxon>
        <taxon>Basidiomycota</taxon>
        <taxon>Agaricomycotina</taxon>
        <taxon>Agaricomycetes</taxon>
        <taxon>Sistotremastrales</taxon>
        <taxon>Sistotremastraceae</taxon>
        <taxon>Sertulicium</taxon>
        <taxon>Sertulicium niveocremeum</taxon>
    </lineage>
</organism>
<feature type="non-terminal residue" evidence="2">
    <location>
        <position position="162"/>
    </location>
</feature>
<feature type="compositionally biased region" description="Basic and acidic residues" evidence="1">
    <location>
        <begin position="87"/>
        <end position="98"/>
    </location>
</feature>
<sequence length="162" mass="18623">MTHKKEIKVGKRNQTEPGENIAAKDYVVPPPLPEKRGSLQISDTGRLKPDVRRALVAKMEKMLDDWEEYVGKPENHQVFSNICLAESRGRSQQDETHAKQVFQDMKSDKRIEPRENSFKAVDADGRVLLAYFSHRPQGAKKRKKADKNSELGRGQYYAERSR</sequence>
<protein>
    <submittedName>
        <fullName evidence="2">Uncharacterized protein</fullName>
    </submittedName>
</protein>
<evidence type="ECO:0000313" key="3">
    <source>
        <dbReference type="Proteomes" id="UP000076722"/>
    </source>
</evidence>
<proteinExistence type="predicted"/>
<feature type="region of interest" description="Disordered" evidence="1">
    <location>
        <begin position="133"/>
        <end position="162"/>
    </location>
</feature>
<gene>
    <name evidence="2" type="ORF">SISNIDRAFT_471883</name>
</gene>